<dbReference type="Proteomes" id="UP000095009">
    <property type="component" value="Unassembled WGS sequence"/>
</dbReference>
<dbReference type="PANTHER" id="PTHR10555">
    <property type="entry name" value="SORTING NEXIN"/>
    <property type="match status" value="1"/>
</dbReference>
<evidence type="ECO:0000259" key="12">
    <source>
        <dbReference type="PROSITE" id="PS50195"/>
    </source>
</evidence>
<dbReference type="InterPro" id="IPR015404">
    <property type="entry name" value="Vps5_C"/>
</dbReference>
<dbReference type="Pfam" id="PF00787">
    <property type="entry name" value="PX"/>
    <property type="match status" value="1"/>
</dbReference>
<evidence type="ECO:0000256" key="5">
    <source>
        <dbReference type="ARBA" id="ARBA00022448"/>
    </source>
</evidence>
<dbReference type="Pfam" id="PF09325">
    <property type="entry name" value="Vps5"/>
    <property type="match status" value="1"/>
</dbReference>
<evidence type="ECO:0000256" key="9">
    <source>
        <dbReference type="ARBA" id="ARBA00023034"/>
    </source>
</evidence>
<proteinExistence type="inferred from homology"/>
<dbReference type="EMBL" id="KV454408">
    <property type="protein sequence ID" value="ODQ66475.1"/>
    <property type="molecule type" value="Genomic_DNA"/>
</dbReference>
<comment type="subcellular location">
    <subcellularLocation>
        <location evidence="2">Cytoplasm</location>
    </subcellularLocation>
    <subcellularLocation>
        <location evidence="3">Golgi apparatus</location>
    </subcellularLocation>
    <subcellularLocation>
        <location evidence="1">Membrane</location>
        <topology evidence="1">Peripheral membrane protein</topology>
        <orientation evidence="1">Cytoplasmic side</orientation>
    </subcellularLocation>
</comment>
<keyword evidence="10" id="KW-0472">Membrane</keyword>
<dbReference type="InterPro" id="IPR036871">
    <property type="entry name" value="PX_dom_sf"/>
</dbReference>
<evidence type="ECO:0000313" key="14">
    <source>
        <dbReference type="Proteomes" id="UP000095009"/>
    </source>
</evidence>
<keyword evidence="14" id="KW-1185">Reference proteome</keyword>
<comment type="similarity">
    <text evidence="4">Belongs to the sorting nexin family.</text>
</comment>
<evidence type="ECO:0000256" key="7">
    <source>
        <dbReference type="ARBA" id="ARBA00022553"/>
    </source>
</evidence>
<dbReference type="Gene3D" id="3.30.1520.10">
    <property type="entry name" value="Phox-like domain"/>
    <property type="match status" value="1"/>
</dbReference>
<reference evidence="13 14" key="1">
    <citation type="journal article" date="2016" name="Proc. Natl. Acad. Sci. U.S.A.">
        <title>Comparative genomics of biotechnologically important yeasts.</title>
        <authorList>
            <person name="Riley R."/>
            <person name="Haridas S."/>
            <person name="Wolfe K.H."/>
            <person name="Lopes M.R."/>
            <person name="Hittinger C.T."/>
            <person name="Goeker M."/>
            <person name="Salamov A.A."/>
            <person name="Wisecaver J.H."/>
            <person name="Long T.M."/>
            <person name="Calvey C.H."/>
            <person name="Aerts A.L."/>
            <person name="Barry K.W."/>
            <person name="Choi C."/>
            <person name="Clum A."/>
            <person name="Coughlan A.Y."/>
            <person name="Deshpande S."/>
            <person name="Douglass A.P."/>
            <person name="Hanson S.J."/>
            <person name="Klenk H.-P."/>
            <person name="LaButti K.M."/>
            <person name="Lapidus A."/>
            <person name="Lindquist E.A."/>
            <person name="Lipzen A.M."/>
            <person name="Meier-Kolthoff J.P."/>
            <person name="Ohm R.A."/>
            <person name="Otillar R.P."/>
            <person name="Pangilinan J.L."/>
            <person name="Peng Y."/>
            <person name="Rokas A."/>
            <person name="Rosa C.A."/>
            <person name="Scheuner C."/>
            <person name="Sibirny A.A."/>
            <person name="Slot J.C."/>
            <person name="Stielow J.B."/>
            <person name="Sun H."/>
            <person name="Kurtzman C.P."/>
            <person name="Blackwell M."/>
            <person name="Grigoriev I.V."/>
            <person name="Jeffries T.W."/>
        </authorList>
    </citation>
    <scope>NUCLEOTIDE SEQUENCE [LARGE SCALE GENOMIC DNA]</scope>
    <source>
        <strain evidence="13 14">DSM 6958</strain>
    </source>
</reference>
<evidence type="ECO:0000256" key="11">
    <source>
        <dbReference type="SAM" id="Coils"/>
    </source>
</evidence>
<keyword evidence="5" id="KW-0813">Transport</keyword>
<accession>A0A1E3PM18</accession>
<organism evidence="13 14">
    <name type="scientific">Nadsonia fulvescens var. elongata DSM 6958</name>
    <dbReference type="NCBI Taxonomy" id="857566"/>
    <lineage>
        <taxon>Eukaryota</taxon>
        <taxon>Fungi</taxon>
        <taxon>Dikarya</taxon>
        <taxon>Ascomycota</taxon>
        <taxon>Saccharomycotina</taxon>
        <taxon>Dipodascomycetes</taxon>
        <taxon>Dipodascales</taxon>
        <taxon>Dipodascales incertae sedis</taxon>
        <taxon>Nadsonia</taxon>
    </lineage>
</organism>
<dbReference type="OrthoDB" id="271164at2759"/>
<evidence type="ECO:0000313" key="13">
    <source>
        <dbReference type="EMBL" id="ODQ66475.1"/>
    </source>
</evidence>
<dbReference type="PANTHER" id="PTHR10555:SF170">
    <property type="entry name" value="FI18122P1"/>
    <property type="match status" value="1"/>
</dbReference>
<dbReference type="GO" id="GO:0015031">
    <property type="term" value="P:protein transport"/>
    <property type="evidence" value="ECO:0007669"/>
    <property type="project" value="UniProtKB-KW"/>
</dbReference>
<evidence type="ECO:0000256" key="3">
    <source>
        <dbReference type="ARBA" id="ARBA00004555"/>
    </source>
</evidence>
<dbReference type="AlphaFoldDB" id="A0A1E3PM18"/>
<dbReference type="SMART" id="SM00312">
    <property type="entry name" value="PX"/>
    <property type="match status" value="1"/>
</dbReference>
<dbReference type="SUPFAM" id="SSF64268">
    <property type="entry name" value="PX domain"/>
    <property type="match status" value="1"/>
</dbReference>
<feature type="domain" description="PX" evidence="12">
    <location>
        <begin position="1"/>
        <end position="111"/>
    </location>
</feature>
<evidence type="ECO:0000256" key="8">
    <source>
        <dbReference type="ARBA" id="ARBA00022927"/>
    </source>
</evidence>
<dbReference type="GO" id="GO:0005829">
    <property type="term" value="C:cytosol"/>
    <property type="evidence" value="ECO:0007669"/>
    <property type="project" value="GOC"/>
</dbReference>
<dbReference type="GO" id="GO:0035091">
    <property type="term" value="F:phosphatidylinositol binding"/>
    <property type="evidence" value="ECO:0007669"/>
    <property type="project" value="InterPro"/>
</dbReference>
<evidence type="ECO:0000256" key="1">
    <source>
        <dbReference type="ARBA" id="ARBA00004287"/>
    </source>
</evidence>
<dbReference type="InterPro" id="IPR001683">
    <property type="entry name" value="PX_dom"/>
</dbReference>
<dbReference type="Gene3D" id="1.20.1270.60">
    <property type="entry name" value="Arfaptin homology (AH) domain/BAR domain"/>
    <property type="match status" value="1"/>
</dbReference>
<keyword evidence="6" id="KW-0963">Cytoplasm</keyword>
<sequence length="379" mass="44024">MVIIVGDPIKIGDITSAHTVYSIHTKSSTVDATVTRRYRDFRWLYHALQLGNPGIIVPPPPEKQAVGRFNEGFIEQRRLSLENMIKKISQHPILVEDEDFLIFLKSENFNNDVKHKHPNIDLNESIYVDSNSDTNNLLLNTKPNTGFMASLNFSFTPKFIEADEWFYEKKHYIDGLEVNLKGLLKALEIIVQQRKELSESIAEFSYVISKLSLVEISKPLTDVLDSFAQSQLNIKEIYQRQCAQDILTFGNSLEEFIRIIISVKAVFSQRINIDANLQKAEHEMEKKKKKLDKLMKQGRSYQVKIDAVSEEIKLQENKILNIKVMFDNITRTIKAEFKRFEKIRISDFRNTCEIFLENSIEAQKEAIEIWETFYQFAGF</sequence>
<protein>
    <submittedName>
        <fullName evidence="13">Vps5-domain-containing protein</fullName>
    </submittedName>
</protein>
<dbReference type="STRING" id="857566.A0A1E3PM18"/>
<feature type="coiled-coil region" evidence="11">
    <location>
        <begin position="270"/>
        <end position="297"/>
    </location>
</feature>
<dbReference type="PROSITE" id="PS50195">
    <property type="entry name" value="PX"/>
    <property type="match status" value="1"/>
</dbReference>
<dbReference type="GO" id="GO:0045053">
    <property type="term" value="P:protein retention in Golgi apparatus"/>
    <property type="evidence" value="ECO:0007669"/>
    <property type="project" value="TreeGrafter"/>
</dbReference>
<name>A0A1E3PM18_9ASCO</name>
<dbReference type="InterPro" id="IPR027267">
    <property type="entry name" value="AH/BAR_dom_sf"/>
</dbReference>
<dbReference type="GO" id="GO:0042147">
    <property type="term" value="P:retrograde transport, endosome to Golgi"/>
    <property type="evidence" value="ECO:0007669"/>
    <property type="project" value="TreeGrafter"/>
</dbReference>
<dbReference type="GO" id="GO:0005768">
    <property type="term" value="C:endosome"/>
    <property type="evidence" value="ECO:0007669"/>
    <property type="project" value="UniProtKB-ARBA"/>
</dbReference>
<evidence type="ECO:0000256" key="4">
    <source>
        <dbReference type="ARBA" id="ARBA00010883"/>
    </source>
</evidence>
<dbReference type="FunFam" id="1.20.1270.60:FF:000022">
    <property type="entry name" value="Sorting nexin 3 protein"/>
    <property type="match status" value="1"/>
</dbReference>
<keyword evidence="11" id="KW-0175">Coiled coil</keyword>
<keyword evidence="7" id="KW-0597">Phosphoprotein</keyword>
<evidence type="ECO:0000256" key="6">
    <source>
        <dbReference type="ARBA" id="ARBA00022490"/>
    </source>
</evidence>
<evidence type="ECO:0000256" key="2">
    <source>
        <dbReference type="ARBA" id="ARBA00004496"/>
    </source>
</evidence>
<dbReference type="GO" id="GO:0005794">
    <property type="term" value="C:Golgi apparatus"/>
    <property type="evidence" value="ECO:0007669"/>
    <property type="project" value="UniProtKB-SubCell"/>
</dbReference>
<dbReference type="GO" id="GO:0030904">
    <property type="term" value="C:retromer complex"/>
    <property type="evidence" value="ECO:0007669"/>
    <property type="project" value="UniProtKB-ARBA"/>
</dbReference>
<gene>
    <name evidence="13" type="ORF">NADFUDRAFT_22648</name>
</gene>
<evidence type="ECO:0000256" key="10">
    <source>
        <dbReference type="ARBA" id="ARBA00023136"/>
    </source>
</evidence>
<keyword evidence="9" id="KW-0333">Golgi apparatus</keyword>
<keyword evidence="8" id="KW-0653">Protein transport</keyword>